<evidence type="ECO:0000313" key="1">
    <source>
        <dbReference type="EMBL" id="CAL1267684.1"/>
    </source>
</evidence>
<evidence type="ECO:0000313" key="2">
    <source>
        <dbReference type="Proteomes" id="UP001497382"/>
    </source>
</evidence>
<sequence length="83" mass="10064">SVNIFKTLGTWLSPRRPEFNSRCGKFFLYRRVSSNNIIPHDQTSQQHELTWFRNVATNKRSRLLMQRLLQHINEYPDLFRSDR</sequence>
<dbReference type="AlphaFoldDB" id="A0AAV1Z9W8"/>
<protein>
    <submittedName>
        <fullName evidence="1">Uncharacterized protein</fullName>
    </submittedName>
</protein>
<accession>A0AAV1Z9W8</accession>
<organism evidence="1 2">
    <name type="scientific">Larinioides sclopetarius</name>
    <dbReference type="NCBI Taxonomy" id="280406"/>
    <lineage>
        <taxon>Eukaryota</taxon>
        <taxon>Metazoa</taxon>
        <taxon>Ecdysozoa</taxon>
        <taxon>Arthropoda</taxon>
        <taxon>Chelicerata</taxon>
        <taxon>Arachnida</taxon>
        <taxon>Araneae</taxon>
        <taxon>Araneomorphae</taxon>
        <taxon>Entelegynae</taxon>
        <taxon>Araneoidea</taxon>
        <taxon>Araneidae</taxon>
        <taxon>Larinioides</taxon>
    </lineage>
</organism>
<dbReference type="EMBL" id="CAXIEN010000030">
    <property type="protein sequence ID" value="CAL1267684.1"/>
    <property type="molecule type" value="Genomic_DNA"/>
</dbReference>
<dbReference type="Proteomes" id="UP001497382">
    <property type="component" value="Unassembled WGS sequence"/>
</dbReference>
<comment type="caution">
    <text evidence="1">The sequence shown here is derived from an EMBL/GenBank/DDBJ whole genome shotgun (WGS) entry which is preliminary data.</text>
</comment>
<name>A0AAV1Z9W8_9ARAC</name>
<proteinExistence type="predicted"/>
<keyword evidence="2" id="KW-1185">Reference proteome</keyword>
<gene>
    <name evidence="1" type="ORF">LARSCL_LOCUS3815</name>
</gene>
<feature type="non-terminal residue" evidence="1">
    <location>
        <position position="1"/>
    </location>
</feature>
<reference evidence="1 2" key="1">
    <citation type="submission" date="2024-04" db="EMBL/GenBank/DDBJ databases">
        <authorList>
            <person name="Rising A."/>
            <person name="Reimegard J."/>
            <person name="Sonavane S."/>
            <person name="Akerstrom W."/>
            <person name="Nylinder S."/>
            <person name="Hedman E."/>
            <person name="Kallberg Y."/>
        </authorList>
    </citation>
    <scope>NUCLEOTIDE SEQUENCE [LARGE SCALE GENOMIC DNA]</scope>
</reference>